<feature type="transmembrane region" description="Helical" evidence="1">
    <location>
        <begin position="37"/>
        <end position="54"/>
    </location>
</feature>
<dbReference type="RefSeq" id="WP_063698015.1">
    <property type="nucleotide sequence ID" value="NZ_BBIM01000035.1"/>
</dbReference>
<sequence length="62" mass="6679">MKPGKIILLGIIGAIVIGTLAVFTTLLPATFISQQNLIDIIGIVMFAGFGFYIAKKRDKAKK</sequence>
<evidence type="ECO:0000313" key="2">
    <source>
        <dbReference type="EMBL" id="WPC21491.1"/>
    </source>
</evidence>
<keyword evidence="3" id="KW-1185">Reference proteome</keyword>
<keyword evidence="1" id="KW-1133">Transmembrane helix</keyword>
<dbReference type="EMBL" id="CP104778">
    <property type="protein sequence ID" value="WPC21491.1"/>
    <property type="molecule type" value="Genomic_DNA"/>
</dbReference>
<reference evidence="3" key="1">
    <citation type="submission" date="2024-06" db="EMBL/GenBank/DDBJ databases">
        <authorList>
            <person name="Chang H.C."/>
            <person name="Mun S.Y."/>
        </authorList>
    </citation>
    <scope>NUCLEOTIDE SEQUENCE [LARGE SCALE GENOMIC DNA]</scope>
    <source>
        <strain evidence="3">KT1</strain>
    </source>
</reference>
<gene>
    <name evidence="2" type="ORF">N6G96_09525</name>
</gene>
<proteinExistence type="predicted"/>
<evidence type="ECO:0000313" key="3">
    <source>
        <dbReference type="Proteomes" id="UP001302696"/>
    </source>
</evidence>
<accession>A0ABZ0Q3E6</accession>
<dbReference type="Proteomes" id="UP001302696">
    <property type="component" value="Chromosome"/>
</dbReference>
<feature type="transmembrane region" description="Helical" evidence="1">
    <location>
        <begin position="7"/>
        <end position="31"/>
    </location>
</feature>
<keyword evidence="1" id="KW-0472">Membrane</keyword>
<protein>
    <recommendedName>
        <fullName evidence="4">Gram-positive cocci surface proteins LPxTG domain-containing protein</fullName>
    </recommendedName>
</protein>
<keyword evidence="1" id="KW-0812">Transmembrane</keyword>
<name>A0ABZ0Q3E6_9LACO</name>
<evidence type="ECO:0008006" key="4">
    <source>
        <dbReference type="Google" id="ProtNLM"/>
    </source>
</evidence>
<organism evidence="2 3">
    <name type="scientific">Pediococcus inopinatus</name>
    <dbReference type="NCBI Taxonomy" id="114090"/>
    <lineage>
        <taxon>Bacteria</taxon>
        <taxon>Bacillati</taxon>
        <taxon>Bacillota</taxon>
        <taxon>Bacilli</taxon>
        <taxon>Lactobacillales</taxon>
        <taxon>Lactobacillaceae</taxon>
        <taxon>Pediococcus</taxon>
    </lineage>
</organism>
<evidence type="ECO:0000256" key="1">
    <source>
        <dbReference type="SAM" id="Phobius"/>
    </source>
</evidence>